<name>A0A0A9C8E6_ARUDO</name>
<organism evidence="2">
    <name type="scientific">Arundo donax</name>
    <name type="common">Giant reed</name>
    <name type="synonym">Donax arundinaceus</name>
    <dbReference type="NCBI Taxonomy" id="35708"/>
    <lineage>
        <taxon>Eukaryota</taxon>
        <taxon>Viridiplantae</taxon>
        <taxon>Streptophyta</taxon>
        <taxon>Embryophyta</taxon>
        <taxon>Tracheophyta</taxon>
        <taxon>Spermatophyta</taxon>
        <taxon>Magnoliopsida</taxon>
        <taxon>Liliopsida</taxon>
        <taxon>Poales</taxon>
        <taxon>Poaceae</taxon>
        <taxon>PACMAD clade</taxon>
        <taxon>Arundinoideae</taxon>
        <taxon>Arundineae</taxon>
        <taxon>Arundo</taxon>
    </lineage>
</organism>
<evidence type="ECO:0000313" key="2">
    <source>
        <dbReference type="EMBL" id="JAD67797.1"/>
    </source>
</evidence>
<accession>A0A0A9C8E6</accession>
<sequence>MSKLMLLLITSATTFSSRCYDISKVADQIYNNISKFSIKSTIPNQNLNNPISILQKRLKTASFCSKPTSSNHVAATLVTSQFTTNEIERRYYKVLCSLAHSQWSCQPAVKFSKQVLHTALLVNQLNLNVMLTTFL</sequence>
<protein>
    <submittedName>
        <fullName evidence="2">Uncharacterized protein</fullName>
    </submittedName>
</protein>
<feature type="signal peptide" evidence="1">
    <location>
        <begin position="1"/>
        <end position="19"/>
    </location>
</feature>
<reference evidence="2" key="1">
    <citation type="submission" date="2014-09" db="EMBL/GenBank/DDBJ databases">
        <authorList>
            <person name="Magalhaes I.L.F."/>
            <person name="Oliveira U."/>
            <person name="Santos F.R."/>
            <person name="Vidigal T.H.D.A."/>
            <person name="Brescovit A.D."/>
            <person name="Santos A.J."/>
        </authorList>
    </citation>
    <scope>NUCLEOTIDE SEQUENCE</scope>
    <source>
        <tissue evidence="2">Shoot tissue taken approximately 20 cm above the soil surface</tissue>
    </source>
</reference>
<reference evidence="2" key="2">
    <citation type="journal article" date="2015" name="Data Brief">
        <title>Shoot transcriptome of the giant reed, Arundo donax.</title>
        <authorList>
            <person name="Barrero R.A."/>
            <person name="Guerrero F.D."/>
            <person name="Moolhuijzen P."/>
            <person name="Goolsby J.A."/>
            <person name="Tidwell J."/>
            <person name="Bellgard S.E."/>
            <person name="Bellgard M.I."/>
        </authorList>
    </citation>
    <scope>NUCLEOTIDE SEQUENCE</scope>
    <source>
        <tissue evidence="2">Shoot tissue taken approximately 20 cm above the soil surface</tissue>
    </source>
</reference>
<proteinExistence type="predicted"/>
<keyword evidence="1" id="KW-0732">Signal</keyword>
<evidence type="ECO:0000256" key="1">
    <source>
        <dbReference type="SAM" id="SignalP"/>
    </source>
</evidence>
<feature type="chain" id="PRO_5002044390" evidence="1">
    <location>
        <begin position="20"/>
        <end position="135"/>
    </location>
</feature>
<dbReference type="AlphaFoldDB" id="A0A0A9C8E6"/>
<dbReference type="EMBL" id="GBRH01230098">
    <property type="protein sequence ID" value="JAD67797.1"/>
    <property type="molecule type" value="Transcribed_RNA"/>
</dbReference>